<evidence type="ECO:0000256" key="3">
    <source>
        <dbReference type="ARBA" id="ARBA00022449"/>
    </source>
</evidence>
<evidence type="ECO:0000259" key="11">
    <source>
        <dbReference type="PROSITE" id="PS51201"/>
    </source>
</evidence>
<gene>
    <name evidence="12" type="ORF">FSC10_13545</name>
</gene>
<feature type="transmembrane region" description="Helical" evidence="10">
    <location>
        <begin position="180"/>
        <end position="199"/>
    </location>
</feature>
<dbReference type="GO" id="GO:0006813">
    <property type="term" value="P:potassium ion transport"/>
    <property type="evidence" value="ECO:0007669"/>
    <property type="project" value="UniProtKB-KW"/>
</dbReference>
<keyword evidence="8" id="KW-0406">Ion transport</keyword>
<keyword evidence="5 10" id="KW-0812">Transmembrane</keyword>
<keyword evidence="4" id="KW-0633">Potassium transport</keyword>
<evidence type="ECO:0000256" key="1">
    <source>
        <dbReference type="ARBA" id="ARBA00004141"/>
    </source>
</evidence>
<dbReference type="PANTHER" id="PTHR46157:SF4">
    <property type="entry name" value="K(+) EFFLUX ANTIPORTER 3, CHLOROPLASTIC"/>
    <property type="match status" value="1"/>
</dbReference>
<feature type="transmembrane region" description="Helical" evidence="10">
    <location>
        <begin position="323"/>
        <end position="347"/>
    </location>
</feature>
<dbReference type="Gene3D" id="1.20.1530.20">
    <property type="match status" value="1"/>
</dbReference>
<dbReference type="PANTHER" id="PTHR46157">
    <property type="entry name" value="K(+) EFFLUX ANTIPORTER 3, CHLOROPLASTIC"/>
    <property type="match status" value="1"/>
</dbReference>
<feature type="transmembrane region" description="Helical" evidence="10">
    <location>
        <begin position="146"/>
        <end position="168"/>
    </location>
</feature>
<dbReference type="InterPro" id="IPR006153">
    <property type="entry name" value="Cation/H_exchanger_TM"/>
</dbReference>
<evidence type="ECO:0000256" key="5">
    <source>
        <dbReference type="ARBA" id="ARBA00022692"/>
    </source>
</evidence>
<keyword evidence="3" id="KW-0050">Antiport</keyword>
<dbReference type="Pfam" id="PF00999">
    <property type="entry name" value="Na_H_Exchanger"/>
    <property type="match status" value="1"/>
</dbReference>
<keyword evidence="7 10" id="KW-1133">Transmembrane helix</keyword>
<evidence type="ECO:0000256" key="4">
    <source>
        <dbReference type="ARBA" id="ARBA00022538"/>
    </source>
</evidence>
<evidence type="ECO:0000313" key="12">
    <source>
        <dbReference type="EMBL" id="QIC68321.1"/>
    </source>
</evidence>
<comment type="subcellular location">
    <subcellularLocation>
        <location evidence="1">Membrane</location>
        <topology evidence="1">Multi-pass membrane protein</topology>
    </subcellularLocation>
</comment>
<keyword evidence="2" id="KW-0813">Transport</keyword>
<dbReference type="InterPro" id="IPR036291">
    <property type="entry name" value="NAD(P)-bd_dom_sf"/>
</dbReference>
<dbReference type="InterPro" id="IPR038770">
    <property type="entry name" value="Na+/solute_symporter_sf"/>
</dbReference>
<evidence type="ECO:0000256" key="10">
    <source>
        <dbReference type="SAM" id="Phobius"/>
    </source>
</evidence>
<feature type="transmembrane region" description="Helical" evidence="10">
    <location>
        <begin position="288"/>
        <end position="311"/>
    </location>
</feature>
<dbReference type="EMBL" id="CP044463">
    <property type="protein sequence ID" value="QIC68321.1"/>
    <property type="molecule type" value="Genomic_DNA"/>
</dbReference>
<evidence type="ECO:0000256" key="6">
    <source>
        <dbReference type="ARBA" id="ARBA00022958"/>
    </source>
</evidence>
<evidence type="ECO:0000256" key="2">
    <source>
        <dbReference type="ARBA" id="ARBA00022448"/>
    </source>
</evidence>
<sequence length="617" mass="67907">MSILLQITLILVAALLIVPITRYLKLPAVLGYLLTGLVLGSETLNLVTGPQLRSMLMQISILSLLFWAGLQLRPQRFIQMPHSAWISTAALVLGSGAILSLCSAIFLQQSLITSVVIGLAGSLSAMTLSIQHLMRQEQLATSHGQLSYISLLIQALLLIPLIAIIPLFSGVSSTEHGVAYFAAIMATFTGLFLCNRYLMQPLYRWIARSSSHDLHALVAFFVILGLLVLMQTLGLTLYLGALFAGILLADSDFRPHVENATQPFHGILIGLCFISIGLAIQLSDVLQMPGLIIGGAVLIILSKFVLSLAIARYYQNSWRTSTLTAVSLAQGGEFAFVLLTIAVTHTILDISLLSPLLCMLALSMLMTPALYWLLDQQILPRLNRSHHLVADFDTQVESLATTPILLIGFGRFGQIVARVLHQQGLSFSVMDNTVEASELLKDQAIPFFQADATETTALQLADITSKDQVIVAIDDIEDSLLVVRHLCWNYPDLKLWVRARDRHHAHLLHELGVENVFRETYLSALALTQSLLATTHQSVELAEQAILQFRQYDETVLKAEQQAESGPESLHAQQHSSMAELSYLFEQDQHRKSVINPIQKQQNINGTGIDTITDDLS</sequence>
<dbReference type="Pfam" id="PF02254">
    <property type="entry name" value="TrkA_N"/>
    <property type="match status" value="1"/>
</dbReference>
<dbReference type="RefSeq" id="WP_163172327.1">
    <property type="nucleotide sequence ID" value="NZ_CP044463.1"/>
</dbReference>
<feature type="transmembrane region" description="Helical" evidence="10">
    <location>
        <begin position="55"/>
        <end position="72"/>
    </location>
</feature>
<name>A0AAE7BXU3_9GAMM</name>
<dbReference type="GO" id="GO:0005886">
    <property type="term" value="C:plasma membrane"/>
    <property type="evidence" value="ECO:0007669"/>
    <property type="project" value="TreeGrafter"/>
</dbReference>
<feature type="transmembrane region" description="Helical" evidence="10">
    <location>
        <begin position="263"/>
        <end position="282"/>
    </location>
</feature>
<dbReference type="PROSITE" id="PS51201">
    <property type="entry name" value="RCK_N"/>
    <property type="match status" value="1"/>
</dbReference>
<organism evidence="12 13">
    <name type="scientific">Acinetobacter schindleri</name>
    <dbReference type="NCBI Taxonomy" id="108981"/>
    <lineage>
        <taxon>Bacteria</taxon>
        <taxon>Pseudomonadati</taxon>
        <taxon>Pseudomonadota</taxon>
        <taxon>Gammaproteobacteria</taxon>
        <taxon>Moraxellales</taxon>
        <taxon>Moraxellaceae</taxon>
        <taxon>Acinetobacter</taxon>
    </lineage>
</organism>
<feature type="transmembrane region" description="Helical" evidence="10">
    <location>
        <begin position="112"/>
        <end position="134"/>
    </location>
</feature>
<reference evidence="12 13" key="1">
    <citation type="submission" date="2019-09" db="EMBL/GenBank/DDBJ databases">
        <title>Non-baumannii Acinetobacter spp. carrying blaNDM-1 isolated in China.</title>
        <authorList>
            <person name="Cui C."/>
            <person name="Chen C."/>
            <person name="Sun J."/>
            <person name="Liu Y."/>
        </authorList>
    </citation>
    <scope>NUCLEOTIDE SEQUENCE [LARGE SCALE GENOMIC DNA]</scope>
    <source>
        <strain evidence="12 13">HZE23-1</strain>
    </source>
</reference>
<protein>
    <submittedName>
        <fullName evidence="12">Potassium:proton antiporter</fullName>
    </submittedName>
</protein>
<keyword evidence="6" id="KW-0630">Potassium</keyword>
<feature type="transmembrane region" description="Helical" evidence="10">
    <location>
        <begin position="211"/>
        <end position="229"/>
    </location>
</feature>
<dbReference type="AlphaFoldDB" id="A0AAE7BXU3"/>
<dbReference type="SUPFAM" id="SSF51735">
    <property type="entry name" value="NAD(P)-binding Rossmann-fold domains"/>
    <property type="match status" value="1"/>
</dbReference>
<dbReference type="GO" id="GO:1902600">
    <property type="term" value="P:proton transmembrane transport"/>
    <property type="evidence" value="ECO:0007669"/>
    <property type="project" value="InterPro"/>
</dbReference>
<feature type="domain" description="RCK N-terminal" evidence="11">
    <location>
        <begin position="401"/>
        <end position="517"/>
    </location>
</feature>
<keyword evidence="9 10" id="KW-0472">Membrane</keyword>
<dbReference type="InterPro" id="IPR003148">
    <property type="entry name" value="RCK_N"/>
</dbReference>
<dbReference type="GO" id="GO:0015297">
    <property type="term" value="F:antiporter activity"/>
    <property type="evidence" value="ECO:0007669"/>
    <property type="project" value="UniProtKB-KW"/>
</dbReference>
<feature type="transmembrane region" description="Helical" evidence="10">
    <location>
        <begin position="84"/>
        <end position="106"/>
    </location>
</feature>
<evidence type="ECO:0000256" key="9">
    <source>
        <dbReference type="ARBA" id="ARBA00023136"/>
    </source>
</evidence>
<evidence type="ECO:0000256" key="7">
    <source>
        <dbReference type="ARBA" id="ARBA00022989"/>
    </source>
</evidence>
<proteinExistence type="predicted"/>
<dbReference type="Gene3D" id="3.40.50.720">
    <property type="entry name" value="NAD(P)-binding Rossmann-like Domain"/>
    <property type="match status" value="1"/>
</dbReference>
<evidence type="ECO:0000313" key="13">
    <source>
        <dbReference type="Proteomes" id="UP000503505"/>
    </source>
</evidence>
<evidence type="ECO:0000256" key="8">
    <source>
        <dbReference type="ARBA" id="ARBA00023065"/>
    </source>
</evidence>
<dbReference type="Proteomes" id="UP000503505">
    <property type="component" value="Chromosome"/>
</dbReference>
<feature type="transmembrane region" description="Helical" evidence="10">
    <location>
        <begin position="353"/>
        <end position="374"/>
    </location>
</feature>
<accession>A0AAE7BXU3</accession>